<organism evidence="1">
    <name type="scientific">Populus trichocarpa</name>
    <name type="common">Western balsam poplar</name>
    <name type="synonym">Populus balsamifera subsp. trichocarpa</name>
    <dbReference type="NCBI Taxonomy" id="3694"/>
    <lineage>
        <taxon>Eukaryota</taxon>
        <taxon>Viridiplantae</taxon>
        <taxon>Streptophyta</taxon>
        <taxon>Embryophyta</taxon>
        <taxon>Tracheophyta</taxon>
        <taxon>Spermatophyta</taxon>
        <taxon>Magnoliopsida</taxon>
        <taxon>eudicotyledons</taxon>
        <taxon>Gunneridae</taxon>
        <taxon>Pentapetalae</taxon>
        <taxon>rosids</taxon>
        <taxon>fabids</taxon>
        <taxon>Malpighiales</taxon>
        <taxon>Salicaceae</taxon>
        <taxon>Saliceae</taxon>
        <taxon>Populus</taxon>
    </lineage>
</organism>
<dbReference type="EMBL" id="EF147398">
    <property type="protein sequence ID" value="ABK95411.1"/>
    <property type="molecule type" value="mRNA"/>
</dbReference>
<accession>A9PGA8</accession>
<protein>
    <submittedName>
        <fullName evidence="1">Uncharacterized protein</fullName>
    </submittedName>
</protein>
<evidence type="ECO:0000313" key="1">
    <source>
        <dbReference type="EMBL" id="ABK95411.1"/>
    </source>
</evidence>
<sequence>MIIWDHKGQKNLHMSRDDWVLNDLHWIYNFAKDPSTEGAPCASSLHRGSIVQC</sequence>
<name>A9PGA8_POPTR</name>
<reference evidence="1" key="1">
    <citation type="journal article" date="2008" name="BMC Genomics">
        <title>Analysis of 4,664 high-quality sequence-finished poplar full-length cDNA clones and their utility for the discovery of genes responding to insect feeding.</title>
        <authorList>
            <person name="Ralph S.G."/>
            <person name="Chun H.J."/>
            <person name="Cooper D."/>
            <person name="Kirkpatrick R."/>
            <person name="Kolosova N."/>
            <person name="Gunter L."/>
            <person name="Tuskan G.A."/>
            <person name="Douglas C.J."/>
            <person name="Holt R.A."/>
            <person name="Jones S.J."/>
            <person name="Marra M.A."/>
            <person name="Bohlmann J."/>
        </authorList>
    </citation>
    <scope>NUCLEOTIDE SEQUENCE</scope>
    <source>
        <tissue evidence="1">Young and mature leaves</tissue>
    </source>
</reference>
<proteinExistence type="evidence at transcript level"/>
<dbReference type="AlphaFoldDB" id="A9PGA8"/>